<dbReference type="AlphaFoldDB" id="A0A2K2U9N3"/>
<accession>A0A2K2U9N3</accession>
<dbReference type="PANTHER" id="PTHR30346:SF0">
    <property type="entry name" value="HCA OPERON TRANSCRIPTIONAL ACTIVATOR HCAR"/>
    <property type="match status" value="1"/>
</dbReference>
<dbReference type="OrthoDB" id="8479357at2"/>
<keyword evidence="4" id="KW-0804">Transcription</keyword>
<dbReference type="Gene3D" id="1.10.10.10">
    <property type="entry name" value="Winged helix-like DNA-binding domain superfamily/Winged helix DNA-binding domain"/>
    <property type="match status" value="1"/>
</dbReference>
<dbReference type="EMBL" id="PPEK01000014">
    <property type="protein sequence ID" value="PNV67036.1"/>
    <property type="molecule type" value="Genomic_DNA"/>
</dbReference>
<comment type="caution">
    <text evidence="6">The sequence shown here is derived from an EMBL/GenBank/DDBJ whole genome shotgun (WGS) entry which is preliminary data.</text>
</comment>
<evidence type="ECO:0000256" key="2">
    <source>
        <dbReference type="ARBA" id="ARBA00023015"/>
    </source>
</evidence>
<evidence type="ECO:0000256" key="1">
    <source>
        <dbReference type="ARBA" id="ARBA00009437"/>
    </source>
</evidence>
<dbReference type="Pfam" id="PF03466">
    <property type="entry name" value="LysR_substrate"/>
    <property type="match status" value="1"/>
</dbReference>
<sequence length="298" mass="33512">MNLDHLYYFKSLVETGSRNDTARIMSITQPTLSLAISKLEKELGVSLFEKKKGAVELTKDGRAFYEYVATSLHFLDNGVALLREKQGKFNRTEINIGAIYSVQDEDWSRIIYEFRQRTHGAIRINVKQSTTPALLKNLKNGVVDVAFAGTMGPDPEIRFDPCWTQEAALVVNRLHPFSSRSKVSLEELRDHYLISYNLKGPIGPELVKLVEGHDLSIDYLYADEITLTSIVAGNPDIMAIACRSWLLDSYCNEVNLVQIAEAPKAFRQLYICSKTNIVRPLVVDTFIDLAVAYCAGEL</sequence>
<evidence type="ECO:0000313" key="6">
    <source>
        <dbReference type="EMBL" id="PNV67036.1"/>
    </source>
</evidence>
<keyword evidence="3" id="KW-0238">DNA-binding</keyword>
<dbReference type="RefSeq" id="WP_103265672.1">
    <property type="nucleotide sequence ID" value="NZ_CABMLE010000014.1"/>
</dbReference>
<dbReference type="PROSITE" id="PS50931">
    <property type="entry name" value="HTH_LYSR"/>
    <property type="match status" value="1"/>
</dbReference>
<reference evidence="7" key="1">
    <citation type="submission" date="2018-01" db="EMBL/GenBank/DDBJ databases">
        <title>Rubneribacter badeniensis gen. nov., sp. nov., and Colonibacter rubneri, gen. nov., sp. nov., WGS of new members of the Eggerthellaceae.</title>
        <authorList>
            <person name="Danylec N."/>
            <person name="Stoll D.A."/>
            <person name="Doetsch A."/>
            <person name="Kulling S.E."/>
            <person name="Huch M."/>
        </authorList>
    </citation>
    <scope>NUCLEOTIDE SEQUENCE [LARGE SCALE GENOMIC DNA]</scope>
    <source>
        <strain evidence="7">ResAG-96</strain>
    </source>
</reference>
<dbReference type="InterPro" id="IPR005119">
    <property type="entry name" value="LysR_subst-bd"/>
</dbReference>
<dbReference type="InterPro" id="IPR036390">
    <property type="entry name" value="WH_DNA-bd_sf"/>
</dbReference>
<keyword evidence="2" id="KW-0805">Transcription regulation</keyword>
<dbReference type="PANTHER" id="PTHR30346">
    <property type="entry name" value="TRANSCRIPTIONAL DUAL REGULATOR HCAR-RELATED"/>
    <property type="match status" value="1"/>
</dbReference>
<evidence type="ECO:0000256" key="3">
    <source>
        <dbReference type="ARBA" id="ARBA00023125"/>
    </source>
</evidence>
<dbReference type="Proteomes" id="UP000236197">
    <property type="component" value="Unassembled WGS sequence"/>
</dbReference>
<keyword evidence="7" id="KW-1185">Reference proteome</keyword>
<evidence type="ECO:0000259" key="5">
    <source>
        <dbReference type="PROSITE" id="PS50931"/>
    </source>
</evidence>
<dbReference type="InterPro" id="IPR036388">
    <property type="entry name" value="WH-like_DNA-bd_sf"/>
</dbReference>
<proteinExistence type="inferred from homology"/>
<gene>
    <name evidence="6" type="ORF">C2L71_10305</name>
</gene>
<feature type="domain" description="HTH lysR-type" evidence="5">
    <location>
        <begin position="1"/>
        <end position="58"/>
    </location>
</feature>
<dbReference type="InterPro" id="IPR000847">
    <property type="entry name" value="LysR_HTH_N"/>
</dbReference>
<evidence type="ECO:0000256" key="4">
    <source>
        <dbReference type="ARBA" id="ARBA00023163"/>
    </source>
</evidence>
<dbReference type="Pfam" id="PF00126">
    <property type="entry name" value="HTH_1"/>
    <property type="match status" value="1"/>
</dbReference>
<dbReference type="SUPFAM" id="SSF53850">
    <property type="entry name" value="Periplasmic binding protein-like II"/>
    <property type="match status" value="1"/>
</dbReference>
<name>A0A2K2U9N3_9ACTN</name>
<organism evidence="6 7">
    <name type="scientific">Enteroscipio rubneri</name>
    <dbReference type="NCBI Taxonomy" id="2070686"/>
    <lineage>
        <taxon>Bacteria</taxon>
        <taxon>Bacillati</taxon>
        <taxon>Actinomycetota</taxon>
        <taxon>Coriobacteriia</taxon>
        <taxon>Eggerthellales</taxon>
        <taxon>Eggerthellaceae</taxon>
        <taxon>Enteroscipio</taxon>
    </lineage>
</organism>
<comment type="similarity">
    <text evidence="1">Belongs to the LysR transcriptional regulatory family.</text>
</comment>
<dbReference type="GO" id="GO:0032993">
    <property type="term" value="C:protein-DNA complex"/>
    <property type="evidence" value="ECO:0007669"/>
    <property type="project" value="TreeGrafter"/>
</dbReference>
<dbReference type="SUPFAM" id="SSF46785">
    <property type="entry name" value="Winged helix' DNA-binding domain"/>
    <property type="match status" value="1"/>
</dbReference>
<dbReference type="GO" id="GO:0003677">
    <property type="term" value="F:DNA binding"/>
    <property type="evidence" value="ECO:0007669"/>
    <property type="project" value="UniProtKB-KW"/>
</dbReference>
<protein>
    <recommendedName>
        <fullName evidence="5">HTH lysR-type domain-containing protein</fullName>
    </recommendedName>
</protein>
<dbReference type="GO" id="GO:0003700">
    <property type="term" value="F:DNA-binding transcription factor activity"/>
    <property type="evidence" value="ECO:0007669"/>
    <property type="project" value="InterPro"/>
</dbReference>
<dbReference type="Gene3D" id="3.40.190.290">
    <property type="match status" value="1"/>
</dbReference>
<evidence type="ECO:0000313" key="7">
    <source>
        <dbReference type="Proteomes" id="UP000236197"/>
    </source>
</evidence>